<dbReference type="InterPro" id="IPR007120">
    <property type="entry name" value="DNA-dir_RNAP_su2_dom"/>
</dbReference>
<dbReference type="GO" id="GO:0003677">
    <property type="term" value="F:DNA binding"/>
    <property type="evidence" value="ECO:0007669"/>
    <property type="project" value="InterPro"/>
</dbReference>
<dbReference type="EC" id="2.7.7.6" evidence="12"/>
<comment type="catalytic activity">
    <reaction evidence="12">
        <text>RNA(n) + a ribonucleoside 5'-triphosphate = RNA(n+1) + diphosphate</text>
        <dbReference type="Rhea" id="RHEA:21248"/>
        <dbReference type="Rhea" id="RHEA-COMP:14527"/>
        <dbReference type="Rhea" id="RHEA-COMP:17342"/>
        <dbReference type="ChEBI" id="CHEBI:33019"/>
        <dbReference type="ChEBI" id="CHEBI:61557"/>
        <dbReference type="ChEBI" id="CHEBI:140395"/>
        <dbReference type="EC" id="2.7.7.6"/>
    </reaction>
</comment>
<dbReference type="GO" id="GO:0003899">
    <property type="term" value="F:DNA-directed RNA polymerase activity"/>
    <property type="evidence" value="ECO:0007669"/>
    <property type="project" value="UniProtKB-EC"/>
</dbReference>
<keyword evidence="21" id="KW-1185">Reference proteome</keyword>
<dbReference type="FunFam" id="3.90.1800.10:FF:000004">
    <property type="entry name" value="DNA-directed RNA polymerase subunit beta"/>
    <property type="match status" value="1"/>
</dbReference>
<dbReference type="Gene3D" id="3.90.1800.10">
    <property type="entry name" value="RNA polymerase alpha subunit dimerisation domain"/>
    <property type="match status" value="1"/>
</dbReference>
<evidence type="ECO:0000259" key="14">
    <source>
        <dbReference type="Pfam" id="PF00562"/>
    </source>
</evidence>
<comment type="similarity">
    <text evidence="2 11">Belongs to the RNA polymerase beta chain family.</text>
</comment>
<dbReference type="Pfam" id="PF04560">
    <property type="entry name" value="RNA_pol_Rpb2_7"/>
    <property type="match status" value="1"/>
</dbReference>
<feature type="domain" description="DNA-directed RNA polymerase subunit 2 hybrid-binding" evidence="14">
    <location>
        <begin position="654"/>
        <end position="1025"/>
    </location>
</feature>
<feature type="domain" description="DNA-directed RNA polymerase I subunit RPA2" evidence="19">
    <location>
        <begin position="547"/>
        <end position="606"/>
    </location>
</feature>
<dbReference type="Gene3D" id="3.90.1070.20">
    <property type="match status" value="1"/>
</dbReference>
<evidence type="ECO:0000256" key="9">
    <source>
        <dbReference type="ARBA" id="ARBA00023163"/>
    </source>
</evidence>
<dbReference type="GO" id="GO:0000428">
    <property type="term" value="C:DNA-directed RNA polymerase complex"/>
    <property type="evidence" value="ECO:0007669"/>
    <property type="project" value="UniProtKB-KW"/>
</dbReference>
<protein>
    <recommendedName>
        <fullName evidence="12">DNA-directed RNA polymerase subunit beta</fullName>
        <ecNumber evidence="12">2.7.7.6</ecNumber>
    </recommendedName>
</protein>
<dbReference type="InParanoid" id="A0A2P6N829"/>
<evidence type="ECO:0000256" key="2">
    <source>
        <dbReference type="ARBA" id="ARBA00006835"/>
    </source>
</evidence>
<keyword evidence="8" id="KW-0862">Zinc</keyword>
<gene>
    <name evidence="20" type="ORF">PROFUN_12271</name>
</gene>
<evidence type="ECO:0000256" key="12">
    <source>
        <dbReference type="RuleBase" id="RU363031"/>
    </source>
</evidence>
<dbReference type="InterPro" id="IPR015712">
    <property type="entry name" value="DNA-dir_RNA_pol_su2"/>
</dbReference>
<dbReference type="InterPro" id="IPR007644">
    <property type="entry name" value="RNA_pol_bsu_protrusion"/>
</dbReference>
<keyword evidence="10" id="KW-0539">Nucleus</keyword>
<dbReference type="STRING" id="1890364.A0A2P6N829"/>
<evidence type="ECO:0000259" key="15">
    <source>
        <dbReference type="Pfam" id="PF04560"/>
    </source>
</evidence>
<reference evidence="20 21" key="1">
    <citation type="journal article" date="2018" name="Genome Biol. Evol.">
        <title>Multiple Roots of Fruiting Body Formation in Amoebozoa.</title>
        <authorList>
            <person name="Hillmann F."/>
            <person name="Forbes G."/>
            <person name="Novohradska S."/>
            <person name="Ferling I."/>
            <person name="Riege K."/>
            <person name="Groth M."/>
            <person name="Westermann M."/>
            <person name="Marz M."/>
            <person name="Spaller T."/>
            <person name="Winckler T."/>
            <person name="Schaap P."/>
            <person name="Glockner G."/>
        </authorList>
    </citation>
    <scope>NUCLEOTIDE SEQUENCE [LARGE SCALE GENOMIC DNA]</scope>
    <source>
        <strain evidence="20 21">Jena</strain>
    </source>
</reference>
<dbReference type="CDD" id="cd00653">
    <property type="entry name" value="RNA_pol_B_RPB2"/>
    <property type="match status" value="1"/>
</dbReference>
<dbReference type="Gene3D" id="3.90.1100.10">
    <property type="match status" value="1"/>
</dbReference>
<feature type="domain" description="RNA polymerase Rpb2" evidence="18">
    <location>
        <begin position="441"/>
        <end position="505"/>
    </location>
</feature>
<dbReference type="Gene3D" id="3.90.1110.10">
    <property type="entry name" value="RNA polymerase Rpb2, domain 2"/>
    <property type="match status" value="1"/>
</dbReference>
<dbReference type="EMBL" id="MDYQ01000161">
    <property type="protein sequence ID" value="PRP80117.1"/>
    <property type="molecule type" value="Genomic_DNA"/>
</dbReference>
<accession>A0A2P6N829</accession>
<keyword evidence="4 12" id="KW-0808">Transferase</keyword>
<dbReference type="FunFam" id="3.90.1110.10:FF:000007">
    <property type="entry name" value="DNA-directed RNA polymerase subunit beta"/>
    <property type="match status" value="1"/>
</dbReference>
<dbReference type="Pfam" id="PF06883">
    <property type="entry name" value="RNA_pol_Rpa2_4"/>
    <property type="match status" value="1"/>
</dbReference>
<dbReference type="FunFam" id="2.40.270.10:FF:000011">
    <property type="entry name" value="DNA-directed RNA polymerase subunit beta"/>
    <property type="match status" value="1"/>
</dbReference>
<dbReference type="OrthoDB" id="10248617at2759"/>
<evidence type="ECO:0000259" key="18">
    <source>
        <dbReference type="Pfam" id="PF04565"/>
    </source>
</evidence>
<organism evidence="20 21">
    <name type="scientific">Planoprotostelium fungivorum</name>
    <dbReference type="NCBI Taxonomy" id="1890364"/>
    <lineage>
        <taxon>Eukaryota</taxon>
        <taxon>Amoebozoa</taxon>
        <taxon>Evosea</taxon>
        <taxon>Variosea</taxon>
        <taxon>Cavosteliida</taxon>
        <taxon>Cavosteliaceae</taxon>
        <taxon>Planoprotostelium</taxon>
    </lineage>
</organism>
<feature type="domain" description="RNA polymerase Rpb2" evidence="16">
    <location>
        <begin position="197"/>
        <end position="360"/>
    </location>
</feature>
<dbReference type="PANTHER" id="PTHR20856">
    <property type="entry name" value="DNA-DIRECTED RNA POLYMERASE I SUBUNIT 2"/>
    <property type="match status" value="1"/>
</dbReference>
<dbReference type="GO" id="GO:0005634">
    <property type="term" value="C:nucleus"/>
    <property type="evidence" value="ECO:0007669"/>
    <property type="project" value="UniProtKB-SubCell"/>
</dbReference>
<dbReference type="InterPro" id="IPR014724">
    <property type="entry name" value="RNA_pol_RPB2_OB-fold"/>
</dbReference>
<evidence type="ECO:0000256" key="13">
    <source>
        <dbReference type="SAM" id="MobiDB-lite"/>
    </source>
</evidence>
<evidence type="ECO:0000256" key="5">
    <source>
        <dbReference type="ARBA" id="ARBA00022695"/>
    </source>
</evidence>
<sequence>MPETDNIKKTRLDDGSHNKTPDSIPQKWIDSVAPHVDSFNWFLANSVRLYLNNSAPTKVLDSNIELFVESMTIGKPVLDGKPMYPHICRQMGITYEAPLLAKLVFRQDANQFTVERIIGKMPIMVKSTHCHLHGMSPKELVAHYEEDTEVGGYFIINGNEKIIRLLNTSRRHDIVSYIRPSLSRMGAQYTPYAVSMKCVRPDQTTQTLHLHYCRDGSVSARIIIKRKEYLIPVALLLKALVDTSDREIYGRIVQGDTEHSMLLDAVEIMLREFKKKALYSREQCLSHLGSGFRLIMREFVDAEMDDIEAGQALLDNFVLVHLSTHRDKFNTLILMVRKLYALVQGRCSVDNLDSVMNHEVLLPGHLWNSMFQERVRMYCYGLSSLIRKFNAKNTKSWETPIKKACESVPDLCQKMKTFLSTGNLTSESGLDLMQASGFTVIADKLNYLRYMSHFQCIHRGAFFAEMKTTLPRKLLPEAWGFVCPVHTPDGGPCGLLNHLAVTCKVPIDVKGRVDIEDLLSTLGLTNTVPSIHASIRHLDVMLDGRYVGKVAENIAEDLVSKLRFYKVKGLQGVPRDLEIAHVPYNSTGGGRFPGIFMFSGPARFTRPVRNLLVGEEEMIGSFEQVYMNIACMEGDRRANSTHQEILPTNILSAVATMTPFSDFNQSPRNMYQCQMGKQTMGTPLSAYPYRCDNKLYRIQNPQMPLVRTFGQHDYAVNNYPTGANAIVAVISYTGYDMEDAMIINKSSYERGFGHGSVYKTEYVDASSLAETNELRSTPQTKCYFHNVGLNGQLHEPSLDEDGLPAVGQLIKEGDPLYCVYDPIAKQFSVKKYKTNEECYIDDILVIDPHNAHDQKVGPEHVVIKLRYNRNPVIGDKFSSRHGQKGVLSQLWPQIDMPFSESGMTPDVIINPHAFPSRMTIGMLVESMAAKSGALHGVFHDATPFRFNEKERAVDYFGEQLIKAGYNYYGNEPLYSGISGQEFHADIYLGVVYYQRLRHMVKDKFQVRSNGPINSLTQQPIKGRKKGGGIRFGEMERDSMLAHGTAFLLNDRLYNCSDRSTACVCSRCGSILAPISVTGTERGEGTMSTDRVDYCRNCQTDQDVKVVDIPAVFKYLTAELAAMNLKSTLTIK</sequence>
<evidence type="ECO:0000256" key="1">
    <source>
        <dbReference type="ARBA" id="ARBA00004123"/>
    </source>
</evidence>
<dbReference type="InterPro" id="IPR037033">
    <property type="entry name" value="DNA-dir_RNAP_su2_hyb_sf"/>
</dbReference>
<evidence type="ECO:0000313" key="20">
    <source>
        <dbReference type="EMBL" id="PRP80117.1"/>
    </source>
</evidence>
<dbReference type="GO" id="GO:0008270">
    <property type="term" value="F:zinc ion binding"/>
    <property type="evidence" value="ECO:0007669"/>
    <property type="project" value="UniProtKB-KW"/>
</dbReference>
<feature type="domain" description="RNA polymerase beta subunit protrusion" evidence="17">
    <location>
        <begin position="32"/>
        <end position="393"/>
    </location>
</feature>
<dbReference type="Gene3D" id="2.40.270.10">
    <property type="entry name" value="DNA-directed RNA polymerase, subunit 2, domain 6"/>
    <property type="match status" value="1"/>
</dbReference>
<evidence type="ECO:0000256" key="10">
    <source>
        <dbReference type="ARBA" id="ARBA00023242"/>
    </source>
</evidence>
<keyword evidence="5 12" id="KW-0548">Nucleotidyltransferase</keyword>
<dbReference type="InterPro" id="IPR007642">
    <property type="entry name" value="RNA_pol_Rpb2_2"/>
</dbReference>
<evidence type="ECO:0000256" key="6">
    <source>
        <dbReference type="ARBA" id="ARBA00022723"/>
    </source>
</evidence>
<evidence type="ECO:0000313" key="21">
    <source>
        <dbReference type="Proteomes" id="UP000241769"/>
    </source>
</evidence>
<evidence type="ECO:0000256" key="3">
    <source>
        <dbReference type="ARBA" id="ARBA00022478"/>
    </source>
</evidence>
<name>A0A2P6N829_9EUKA</name>
<comment type="function">
    <text evidence="12">DNA-dependent RNA polymerase catalyzes the transcription of DNA into RNA using the four ribonucleoside triphosphates as substrates.</text>
</comment>
<evidence type="ECO:0000256" key="4">
    <source>
        <dbReference type="ARBA" id="ARBA00022679"/>
    </source>
</evidence>
<dbReference type="AlphaFoldDB" id="A0A2P6N829"/>
<evidence type="ECO:0000259" key="17">
    <source>
        <dbReference type="Pfam" id="PF04563"/>
    </source>
</evidence>
<dbReference type="FunCoup" id="A0A2P6N829">
    <property type="interactions" value="430"/>
</dbReference>
<feature type="domain" description="RNA polymerase Rpb2" evidence="15">
    <location>
        <begin position="1027"/>
        <end position="1129"/>
    </location>
</feature>
<dbReference type="InterPro" id="IPR007121">
    <property type="entry name" value="RNA_pol_bsu_CS"/>
</dbReference>
<dbReference type="InterPro" id="IPR007645">
    <property type="entry name" value="RNA_pol_Rpb2_3"/>
</dbReference>
<dbReference type="PROSITE" id="PS01166">
    <property type="entry name" value="RNA_POL_BETA"/>
    <property type="match status" value="1"/>
</dbReference>
<dbReference type="Gene3D" id="2.40.50.150">
    <property type="match status" value="1"/>
</dbReference>
<keyword evidence="9 12" id="KW-0804">Transcription</keyword>
<dbReference type="Pfam" id="PF04565">
    <property type="entry name" value="RNA_pol_Rpb2_3"/>
    <property type="match status" value="1"/>
</dbReference>
<dbReference type="Pfam" id="PF00562">
    <property type="entry name" value="RNA_pol_Rpb2_6"/>
    <property type="match status" value="1"/>
</dbReference>
<evidence type="ECO:0000256" key="7">
    <source>
        <dbReference type="ARBA" id="ARBA00022771"/>
    </source>
</evidence>
<dbReference type="Proteomes" id="UP000241769">
    <property type="component" value="Unassembled WGS sequence"/>
</dbReference>
<keyword evidence="3 12" id="KW-0240">DNA-directed RNA polymerase</keyword>
<dbReference type="InterPro" id="IPR009674">
    <property type="entry name" value="Rpa2_dom_4"/>
</dbReference>
<evidence type="ECO:0000259" key="19">
    <source>
        <dbReference type="Pfam" id="PF06883"/>
    </source>
</evidence>
<evidence type="ECO:0000256" key="8">
    <source>
        <dbReference type="ARBA" id="ARBA00022833"/>
    </source>
</evidence>
<dbReference type="GO" id="GO:0006351">
    <property type="term" value="P:DNA-templated transcription"/>
    <property type="evidence" value="ECO:0007669"/>
    <property type="project" value="InterPro"/>
</dbReference>
<evidence type="ECO:0000256" key="11">
    <source>
        <dbReference type="RuleBase" id="RU000434"/>
    </source>
</evidence>
<keyword evidence="7" id="KW-0863">Zinc-finger</keyword>
<dbReference type="SUPFAM" id="SSF64484">
    <property type="entry name" value="beta and beta-prime subunits of DNA dependent RNA-polymerase"/>
    <property type="match status" value="1"/>
</dbReference>
<evidence type="ECO:0000259" key="16">
    <source>
        <dbReference type="Pfam" id="PF04561"/>
    </source>
</evidence>
<dbReference type="FunFam" id="2.40.270.10:FF:000006">
    <property type="entry name" value="DNA-directed RNA polymerase subunit beta"/>
    <property type="match status" value="1"/>
</dbReference>
<dbReference type="InterPro" id="IPR037034">
    <property type="entry name" value="RNA_pol_Rpb2_2_sf"/>
</dbReference>
<keyword evidence="6" id="KW-0479">Metal-binding</keyword>
<comment type="subcellular location">
    <subcellularLocation>
        <location evidence="1">Nucleus</location>
    </subcellularLocation>
</comment>
<dbReference type="GO" id="GO:0032549">
    <property type="term" value="F:ribonucleoside binding"/>
    <property type="evidence" value="ECO:0007669"/>
    <property type="project" value="InterPro"/>
</dbReference>
<dbReference type="InterPro" id="IPR007641">
    <property type="entry name" value="RNA_pol_Rpb2_7"/>
</dbReference>
<dbReference type="Pfam" id="PF04563">
    <property type="entry name" value="RNA_pol_Rpb2_1"/>
    <property type="match status" value="1"/>
</dbReference>
<dbReference type="Pfam" id="PF04561">
    <property type="entry name" value="RNA_pol_Rpb2_2"/>
    <property type="match status" value="1"/>
</dbReference>
<feature type="compositionally biased region" description="Basic and acidic residues" evidence="13">
    <location>
        <begin position="1"/>
        <end position="20"/>
    </location>
</feature>
<comment type="caution">
    <text evidence="20">The sequence shown here is derived from an EMBL/GenBank/DDBJ whole genome shotgun (WGS) entry which is preliminary data.</text>
</comment>
<proteinExistence type="inferred from homology"/>
<feature type="region of interest" description="Disordered" evidence="13">
    <location>
        <begin position="1"/>
        <end position="24"/>
    </location>
</feature>